<dbReference type="Pfam" id="PF00892">
    <property type="entry name" value="EamA"/>
    <property type="match status" value="2"/>
</dbReference>
<evidence type="ECO:0000256" key="6">
    <source>
        <dbReference type="SAM" id="Phobius"/>
    </source>
</evidence>
<evidence type="ECO:0000313" key="8">
    <source>
        <dbReference type="EMBL" id="OGE44199.1"/>
    </source>
</evidence>
<feature type="transmembrane region" description="Helical" evidence="6">
    <location>
        <begin position="81"/>
        <end position="101"/>
    </location>
</feature>
<dbReference type="InterPro" id="IPR000620">
    <property type="entry name" value="EamA_dom"/>
</dbReference>
<keyword evidence="3 6" id="KW-0812">Transmembrane</keyword>
<feature type="domain" description="EamA" evidence="7">
    <location>
        <begin position="166"/>
        <end position="302"/>
    </location>
</feature>
<keyword evidence="4 6" id="KW-1133">Transmembrane helix</keyword>
<name>A0A1F5KTP0_9BACT</name>
<comment type="caution">
    <text evidence="8">The sequence shown here is derived from an EMBL/GenBank/DDBJ whole genome shotgun (WGS) entry which is preliminary data.</text>
</comment>
<keyword evidence="2" id="KW-1003">Cell membrane</keyword>
<dbReference type="Proteomes" id="UP000178565">
    <property type="component" value="Unassembled WGS sequence"/>
</dbReference>
<feature type="transmembrane region" description="Helical" evidence="6">
    <location>
        <begin position="262"/>
        <end position="281"/>
    </location>
</feature>
<dbReference type="GO" id="GO:0005886">
    <property type="term" value="C:plasma membrane"/>
    <property type="evidence" value="ECO:0007669"/>
    <property type="project" value="UniProtKB-SubCell"/>
</dbReference>
<evidence type="ECO:0000256" key="5">
    <source>
        <dbReference type="ARBA" id="ARBA00023136"/>
    </source>
</evidence>
<feature type="domain" description="EamA" evidence="7">
    <location>
        <begin position="12"/>
        <end position="150"/>
    </location>
</feature>
<keyword evidence="5 6" id="KW-0472">Membrane</keyword>
<organism evidence="8 9">
    <name type="scientific">Candidatus Daviesbacteria bacterium RIFCSPLOWO2_01_FULL_39_12</name>
    <dbReference type="NCBI Taxonomy" id="1797785"/>
    <lineage>
        <taxon>Bacteria</taxon>
        <taxon>Candidatus Daviesiibacteriota</taxon>
    </lineage>
</organism>
<reference evidence="8 9" key="1">
    <citation type="journal article" date="2016" name="Nat. Commun.">
        <title>Thousands of microbial genomes shed light on interconnected biogeochemical processes in an aquifer system.</title>
        <authorList>
            <person name="Anantharaman K."/>
            <person name="Brown C.T."/>
            <person name="Hug L.A."/>
            <person name="Sharon I."/>
            <person name="Castelle C.J."/>
            <person name="Probst A.J."/>
            <person name="Thomas B.C."/>
            <person name="Singh A."/>
            <person name="Wilkins M.J."/>
            <person name="Karaoz U."/>
            <person name="Brodie E.L."/>
            <person name="Williams K.H."/>
            <person name="Hubbard S.S."/>
            <person name="Banfield J.F."/>
        </authorList>
    </citation>
    <scope>NUCLEOTIDE SEQUENCE [LARGE SCALE GENOMIC DNA]</scope>
</reference>
<gene>
    <name evidence="8" type="ORF">A3B45_05480</name>
</gene>
<evidence type="ECO:0000259" key="7">
    <source>
        <dbReference type="Pfam" id="PF00892"/>
    </source>
</evidence>
<feature type="transmembrane region" description="Helical" evidence="6">
    <location>
        <begin position="12"/>
        <end position="33"/>
    </location>
</feature>
<feature type="transmembrane region" description="Helical" evidence="6">
    <location>
        <begin position="227"/>
        <end position="250"/>
    </location>
</feature>
<proteinExistence type="predicted"/>
<comment type="subcellular location">
    <subcellularLocation>
        <location evidence="1">Cell membrane</location>
        <topology evidence="1">Multi-pass membrane protein</topology>
    </subcellularLocation>
</comment>
<feature type="transmembrane region" description="Helical" evidence="6">
    <location>
        <begin position="195"/>
        <end position="215"/>
    </location>
</feature>
<protein>
    <recommendedName>
        <fullName evidence="7">EamA domain-containing protein</fullName>
    </recommendedName>
</protein>
<feature type="transmembrane region" description="Helical" evidence="6">
    <location>
        <begin position="39"/>
        <end position="60"/>
    </location>
</feature>
<feature type="transmembrane region" description="Helical" evidence="6">
    <location>
        <begin position="107"/>
        <end position="127"/>
    </location>
</feature>
<accession>A0A1F5KTP0</accession>
<evidence type="ECO:0000256" key="3">
    <source>
        <dbReference type="ARBA" id="ARBA00022692"/>
    </source>
</evidence>
<dbReference type="PANTHER" id="PTHR32322:SF18">
    <property type="entry name" value="S-ADENOSYLMETHIONINE_S-ADENOSYLHOMOCYSTEINE TRANSPORTER"/>
    <property type="match status" value="1"/>
</dbReference>
<feature type="transmembrane region" description="Helical" evidence="6">
    <location>
        <begin position="164"/>
        <end position="183"/>
    </location>
</feature>
<evidence type="ECO:0000256" key="2">
    <source>
        <dbReference type="ARBA" id="ARBA00022475"/>
    </source>
</evidence>
<dbReference type="InterPro" id="IPR037185">
    <property type="entry name" value="EmrE-like"/>
</dbReference>
<evidence type="ECO:0000256" key="1">
    <source>
        <dbReference type="ARBA" id="ARBA00004651"/>
    </source>
</evidence>
<dbReference type="EMBL" id="MFDM01000006">
    <property type="protein sequence ID" value="OGE44199.1"/>
    <property type="molecule type" value="Genomic_DNA"/>
</dbReference>
<sequence length="319" mass="35224">MSSQILSKPLPYIALIIAHLIWGANFVVAKVTLEEFPPMSLAFLRFSIASLLLIPFLLTVNKKGVYTKPKAKIDKKDLPKLILIGIFVITLNITFFFEGIIKTSATNASVLTLIIPLLSVVLGWLFLKEKIYLINLAGILVAFLGAIVVIQLPEILFGNYSPGVLFGNILIILASISWVLGIILSRQMLKKYPSLIITAVAFFVGTVSFLIPFFIDLAKNPDWLQSITILGILGLIYMTMLSSISAYFLFEWGLARTSVIKADLFQYIEPFVAAGLAVWVLGEQITIPFIIGGILITAGVYLGTLAKEPHHKAYKTHRI</sequence>
<feature type="transmembrane region" description="Helical" evidence="6">
    <location>
        <begin position="287"/>
        <end position="306"/>
    </location>
</feature>
<dbReference type="SUPFAM" id="SSF103481">
    <property type="entry name" value="Multidrug resistance efflux transporter EmrE"/>
    <property type="match status" value="2"/>
</dbReference>
<evidence type="ECO:0000256" key="4">
    <source>
        <dbReference type="ARBA" id="ARBA00022989"/>
    </source>
</evidence>
<feature type="transmembrane region" description="Helical" evidence="6">
    <location>
        <begin position="132"/>
        <end position="152"/>
    </location>
</feature>
<dbReference type="AlphaFoldDB" id="A0A1F5KTP0"/>
<evidence type="ECO:0000313" key="9">
    <source>
        <dbReference type="Proteomes" id="UP000178565"/>
    </source>
</evidence>
<dbReference type="STRING" id="1797785.A3B45_05480"/>
<dbReference type="PANTHER" id="PTHR32322">
    <property type="entry name" value="INNER MEMBRANE TRANSPORTER"/>
    <property type="match status" value="1"/>
</dbReference>
<dbReference type="InterPro" id="IPR050638">
    <property type="entry name" value="AA-Vitamin_Transporters"/>
</dbReference>